<proteinExistence type="predicted"/>
<feature type="chain" id="PRO_5030756308" description="WSC domain-containing protein" evidence="8">
    <location>
        <begin position="41"/>
        <end position="510"/>
    </location>
</feature>
<dbReference type="PANTHER" id="PTHR24269">
    <property type="entry name" value="KREMEN PROTEIN"/>
    <property type="match status" value="1"/>
</dbReference>
<keyword evidence="4" id="KW-1133">Transmembrane helix</keyword>
<accession>A0A7S3VVA7</accession>
<evidence type="ECO:0000256" key="2">
    <source>
        <dbReference type="ARBA" id="ARBA00022692"/>
    </source>
</evidence>
<keyword evidence="7" id="KW-0175">Coiled coil</keyword>
<evidence type="ECO:0000256" key="5">
    <source>
        <dbReference type="ARBA" id="ARBA00023136"/>
    </source>
</evidence>
<keyword evidence="6" id="KW-0325">Glycoprotein</keyword>
<evidence type="ECO:0000259" key="9">
    <source>
        <dbReference type="PROSITE" id="PS51212"/>
    </source>
</evidence>
<evidence type="ECO:0000313" key="10">
    <source>
        <dbReference type="EMBL" id="CAE0519566.1"/>
    </source>
</evidence>
<dbReference type="Pfam" id="PF01822">
    <property type="entry name" value="WSC"/>
    <property type="match status" value="1"/>
</dbReference>
<dbReference type="PANTHER" id="PTHR24269:SF16">
    <property type="entry name" value="PROTEIN SLG1"/>
    <property type="match status" value="1"/>
</dbReference>
<feature type="coiled-coil region" evidence="7">
    <location>
        <begin position="325"/>
        <end position="352"/>
    </location>
</feature>
<organism evidence="10">
    <name type="scientific">Strombidinopsis acuminata</name>
    <dbReference type="NCBI Taxonomy" id="141414"/>
    <lineage>
        <taxon>Eukaryota</taxon>
        <taxon>Sar</taxon>
        <taxon>Alveolata</taxon>
        <taxon>Ciliophora</taxon>
        <taxon>Intramacronucleata</taxon>
        <taxon>Spirotrichea</taxon>
        <taxon>Choreotrichia</taxon>
        <taxon>Choreotrichida</taxon>
        <taxon>Strombidinopsidae</taxon>
        <taxon>Strombidinopsis</taxon>
    </lineage>
</organism>
<evidence type="ECO:0000256" key="3">
    <source>
        <dbReference type="ARBA" id="ARBA00022729"/>
    </source>
</evidence>
<dbReference type="InterPro" id="IPR002889">
    <property type="entry name" value="WSC_carb-bd"/>
</dbReference>
<dbReference type="PROSITE" id="PS51212">
    <property type="entry name" value="WSC"/>
    <property type="match status" value="1"/>
</dbReference>
<evidence type="ECO:0000256" key="6">
    <source>
        <dbReference type="ARBA" id="ARBA00023180"/>
    </source>
</evidence>
<keyword evidence="2" id="KW-0812">Transmembrane</keyword>
<evidence type="ECO:0000256" key="7">
    <source>
        <dbReference type="SAM" id="Coils"/>
    </source>
</evidence>
<protein>
    <recommendedName>
        <fullName evidence="9">WSC domain-containing protein</fullName>
    </recommendedName>
</protein>
<dbReference type="GO" id="GO:0005886">
    <property type="term" value="C:plasma membrane"/>
    <property type="evidence" value="ECO:0007669"/>
    <property type="project" value="TreeGrafter"/>
</dbReference>
<evidence type="ECO:0000256" key="8">
    <source>
        <dbReference type="SAM" id="SignalP"/>
    </source>
</evidence>
<sequence>VALHAGHGISVGNVDLSHSTRMTSGLLVLCLALAASPAAAVAPRHLQPKLSHENVEAMPMFTYKQDCTSKHRASLLAQQQAKGEIPGAGIDKFTPYASVYKDGFYQVECVKDLLLESGDKFGDGKYRYTLGDISNVSIVHYADTVPKEDQEPMSPEVCFKFCRTVPDMGYFGIHNGRDCYCTLYYKAMESDSTDCDAVCEGSPTQICGGKVKSSIFGMHECADTAETVSEAKSKLEGMKGSLHDVIASLNASSTDLQHTGEGIQGLAGQIFGDPWMANVMQGVKVYAGVLEHAAEDGVKAAMALNDAVAGLEQVKDDDFSSFDGVKAADDAVEVAEKTIAMVEEKTEELELLLGQANPTYGDEAEKAKEQYVPIMYFVDKALLNSVCTGDGKMIGNPYIVQNENGCAHHCNSKIHECVGYMMTPVAHMPDSKLCFLFEKFESVQTYSGCIGRDLTGGNFLQARAAKQDPEPIVITKVKFSKFDGATLKPDPSGKCDICLKKWTDRTQCPV</sequence>
<dbReference type="AlphaFoldDB" id="A0A7S3VVA7"/>
<comment type="subcellular location">
    <subcellularLocation>
        <location evidence="1">Membrane</location>
        <topology evidence="1">Single-pass membrane protein</topology>
    </subcellularLocation>
</comment>
<evidence type="ECO:0000256" key="4">
    <source>
        <dbReference type="ARBA" id="ARBA00022989"/>
    </source>
</evidence>
<keyword evidence="3 8" id="KW-0732">Signal</keyword>
<name>A0A7S3VVA7_9SPIT</name>
<dbReference type="EMBL" id="HBIQ01002386">
    <property type="protein sequence ID" value="CAE0519566.1"/>
    <property type="molecule type" value="Transcribed_RNA"/>
</dbReference>
<reference evidence="10" key="1">
    <citation type="submission" date="2021-01" db="EMBL/GenBank/DDBJ databases">
        <authorList>
            <person name="Corre E."/>
            <person name="Pelletier E."/>
            <person name="Niang G."/>
            <person name="Scheremetjew M."/>
            <person name="Finn R."/>
            <person name="Kale V."/>
            <person name="Holt S."/>
            <person name="Cochrane G."/>
            <person name="Meng A."/>
            <person name="Brown T."/>
            <person name="Cohen L."/>
        </authorList>
    </citation>
    <scope>NUCLEOTIDE SEQUENCE</scope>
    <source>
        <strain evidence="10">SPMC142</strain>
    </source>
</reference>
<dbReference type="InterPro" id="IPR051836">
    <property type="entry name" value="Kremen_rcpt"/>
</dbReference>
<keyword evidence="5" id="KW-0472">Membrane</keyword>
<evidence type="ECO:0000256" key="1">
    <source>
        <dbReference type="ARBA" id="ARBA00004167"/>
    </source>
</evidence>
<feature type="signal peptide" evidence="8">
    <location>
        <begin position="1"/>
        <end position="40"/>
    </location>
</feature>
<gene>
    <name evidence="10" type="ORF">SACU0126_LOCUS920</name>
</gene>
<feature type="non-terminal residue" evidence="10">
    <location>
        <position position="1"/>
    </location>
</feature>
<feature type="domain" description="WSC" evidence="9">
    <location>
        <begin position="103"/>
        <end position="219"/>
    </location>
</feature>